<accession>A0A917LJ18</accession>
<keyword evidence="3" id="KW-1185">Reference proteome</keyword>
<evidence type="ECO:0000313" key="2">
    <source>
        <dbReference type="EMBL" id="GGG29195.1"/>
    </source>
</evidence>
<evidence type="ECO:0000313" key="3">
    <source>
        <dbReference type="Proteomes" id="UP000654257"/>
    </source>
</evidence>
<protein>
    <submittedName>
        <fullName evidence="2">Uncharacterized protein</fullName>
    </submittedName>
</protein>
<reference evidence="2" key="1">
    <citation type="journal article" date="2014" name="Int. J. Syst. Evol. Microbiol.">
        <title>Complete genome sequence of Corynebacterium casei LMG S-19264T (=DSM 44701T), isolated from a smear-ripened cheese.</title>
        <authorList>
            <consortium name="US DOE Joint Genome Institute (JGI-PGF)"/>
            <person name="Walter F."/>
            <person name="Albersmeier A."/>
            <person name="Kalinowski J."/>
            <person name="Ruckert C."/>
        </authorList>
    </citation>
    <scope>NUCLEOTIDE SEQUENCE</scope>
    <source>
        <strain evidence="2">CCM 7905</strain>
    </source>
</reference>
<organism evidence="2 3">
    <name type="scientific">Rhodococcoides trifolii</name>
    <dbReference type="NCBI Taxonomy" id="908250"/>
    <lineage>
        <taxon>Bacteria</taxon>
        <taxon>Bacillati</taxon>
        <taxon>Actinomycetota</taxon>
        <taxon>Actinomycetes</taxon>
        <taxon>Mycobacteriales</taxon>
        <taxon>Nocardiaceae</taxon>
        <taxon>Rhodococcoides</taxon>
    </lineage>
</organism>
<dbReference type="EMBL" id="BMCU01000009">
    <property type="protein sequence ID" value="GGG29195.1"/>
    <property type="molecule type" value="Genomic_DNA"/>
</dbReference>
<name>A0A917LJ18_9NOCA</name>
<dbReference type="Proteomes" id="UP000654257">
    <property type="component" value="Unassembled WGS sequence"/>
</dbReference>
<reference evidence="2" key="2">
    <citation type="submission" date="2020-09" db="EMBL/GenBank/DDBJ databases">
        <authorList>
            <person name="Sun Q."/>
            <person name="Sedlacek I."/>
        </authorList>
    </citation>
    <scope>NUCLEOTIDE SEQUENCE</scope>
    <source>
        <strain evidence="2">CCM 7905</strain>
    </source>
</reference>
<proteinExistence type="predicted"/>
<sequence>MHTYASSPAAAPGALQNSGGEGSVAATDDICEKNAAATTPMIMTGMYLRGRIIGAIPRVP</sequence>
<feature type="region of interest" description="Disordered" evidence="1">
    <location>
        <begin position="1"/>
        <end position="25"/>
    </location>
</feature>
<evidence type="ECO:0000256" key="1">
    <source>
        <dbReference type="SAM" id="MobiDB-lite"/>
    </source>
</evidence>
<comment type="caution">
    <text evidence="2">The sequence shown here is derived from an EMBL/GenBank/DDBJ whole genome shotgun (WGS) entry which is preliminary data.</text>
</comment>
<dbReference type="AlphaFoldDB" id="A0A917LJ18"/>
<gene>
    <name evidence="2" type="ORF">GCM10007304_48820</name>
</gene>